<protein>
    <recommendedName>
        <fullName evidence="3">Clostripain</fullName>
    </recommendedName>
</protein>
<dbReference type="Gene3D" id="3.40.50.11970">
    <property type="match status" value="1"/>
</dbReference>
<dbReference type="PANTHER" id="PTHR37835:SF1">
    <property type="entry name" value="ALPHA-CLOSTRIPAIN"/>
    <property type="match status" value="1"/>
</dbReference>
<accession>A0A2N5ZKG1</accession>
<gene>
    <name evidence="1" type="ORF">C0601_02665</name>
</gene>
<name>A0A2N5ZKG1_MUIH1</name>
<proteinExistence type="predicted"/>
<dbReference type="EMBL" id="PKTG01000041">
    <property type="protein sequence ID" value="PLX19092.1"/>
    <property type="molecule type" value="Genomic_DNA"/>
</dbReference>
<evidence type="ECO:0000313" key="2">
    <source>
        <dbReference type="Proteomes" id="UP000234857"/>
    </source>
</evidence>
<evidence type="ECO:0000313" key="1">
    <source>
        <dbReference type="EMBL" id="PLX19092.1"/>
    </source>
</evidence>
<dbReference type="InterPro" id="IPR005077">
    <property type="entry name" value="Peptidase_C11"/>
</dbReference>
<reference evidence="1 2" key="1">
    <citation type="submission" date="2017-11" db="EMBL/GenBank/DDBJ databases">
        <title>Genome-resolved metagenomics identifies genetic mobility, metabolic interactions, and unexpected diversity in perchlorate-reducing communities.</title>
        <authorList>
            <person name="Barnum T.P."/>
            <person name="Figueroa I.A."/>
            <person name="Carlstrom C.I."/>
            <person name="Lucas L.N."/>
            <person name="Engelbrektson A.L."/>
            <person name="Coates J.D."/>
        </authorList>
    </citation>
    <scope>NUCLEOTIDE SEQUENCE [LARGE SCALE GENOMIC DNA]</scope>
    <source>
        <strain evidence="1">BM706</strain>
    </source>
</reference>
<comment type="caution">
    <text evidence="1">The sequence shown here is derived from an EMBL/GenBank/DDBJ whole genome shotgun (WGS) entry which is preliminary data.</text>
</comment>
<dbReference type="Pfam" id="PF03415">
    <property type="entry name" value="Peptidase_C11"/>
    <property type="match status" value="1"/>
</dbReference>
<sequence length="405" mass="44978">MQGTDYSQNYTKYNNLSFASASRWDDFLSSFYDSFNSSQESDKWTIAVYMAADSNIELPALEDINQMEEADIPSDVNVVVQFDGNGDTGLKRYNIVKDQDTTTITSPIIVDAAEVDSGSSQSLSDFFSWTVDNYPADNYMLVVWDHGTGFREAPSRKAISFDDTSSSRMTIPELGTALDSIYTKLGRKLDILMLDASFMQCAELLFEVGDDVSYILGTAYSTPTKYAPYKEIINAMTADTTITPENYSKAIPPLYIASYSGGTQGSETCQYSAVDTSQLASFDTELTSFYDLLIQNFATYSMAYSWAYTSTIDYDVEFMDISSYATNIKSQVNNSSIDNQADSLISAVDSLVVQNNHTGFGFYVTSGIYIYIPDNNGGTWNSTKTYYDGLAISTETTWNNFIDNL</sequence>
<dbReference type="PANTHER" id="PTHR37835">
    <property type="entry name" value="ALPHA-CLOSTRIPAIN"/>
    <property type="match status" value="1"/>
</dbReference>
<evidence type="ECO:0008006" key="3">
    <source>
        <dbReference type="Google" id="ProtNLM"/>
    </source>
</evidence>
<dbReference type="AlphaFoldDB" id="A0A2N5ZKG1"/>
<organism evidence="1 2">
    <name type="scientific">Muiribacterium halophilum</name>
    <dbReference type="NCBI Taxonomy" id="2053465"/>
    <lineage>
        <taxon>Bacteria</taxon>
        <taxon>Candidatus Muiribacteriota</taxon>
        <taxon>Candidatus Muiribacteriia</taxon>
        <taxon>Candidatus Muiribacteriales</taxon>
        <taxon>Candidatus Muiribacteriaceae</taxon>
        <taxon>Candidatus Muiribacterium</taxon>
    </lineage>
</organism>
<dbReference type="Proteomes" id="UP000234857">
    <property type="component" value="Unassembled WGS sequence"/>
</dbReference>